<protein>
    <recommendedName>
        <fullName evidence="4">ABC transporter permease</fullName>
    </recommendedName>
</protein>
<keyword evidence="1" id="KW-1133">Transmembrane helix</keyword>
<feature type="transmembrane region" description="Helical" evidence="1">
    <location>
        <begin position="217"/>
        <end position="238"/>
    </location>
</feature>
<evidence type="ECO:0008006" key="4">
    <source>
        <dbReference type="Google" id="ProtNLM"/>
    </source>
</evidence>
<keyword evidence="1" id="KW-0472">Membrane</keyword>
<feature type="transmembrane region" description="Helical" evidence="1">
    <location>
        <begin position="61"/>
        <end position="81"/>
    </location>
</feature>
<evidence type="ECO:0000313" key="3">
    <source>
        <dbReference type="Proteomes" id="UP001238088"/>
    </source>
</evidence>
<evidence type="ECO:0000256" key="1">
    <source>
        <dbReference type="SAM" id="Phobius"/>
    </source>
</evidence>
<feature type="transmembrane region" description="Helical" evidence="1">
    <location>
        <begin position="101"/>
        <end position="134"/>
    </location>
</feature>
<comment type="caution">
    <text evidence="2">The sequence shown here is derived from an EMBL/GenBank/DDBJ whole genome shotgun (WGS) entry which is preliminary data.</text>
</comment>
<dbReference type="Proteomes" id="UP001238088">
    <property type="component" value="Unassembled WGS sequence"/>
</dbReference>
<reference evidence="2 3" key="1">
    <citation type="submission" date="2023-07" db="EMBL/GenBank/DDBJ databases">
        <title>Genomic Encyclopedia of Type Strains, Phase IV (KMG-IV): sequencing the most valuable type-strain genomes for metagenomic binning, comparative biology and taxonomic classification.</title>
        <authorList>
            <person name="Goeker M."/>
        </authorList>
    </citation>
    <scope>NUCLEOTIDE SEQUENCE [LARGE SCALE GENOMIC DNA]</scope>
    <source>
        <strain evidence="2 3">DSM 23494</strain>
    </source>
</reference>
<gene>
    <name evidence="2" type="ORF">J2S17_002425</name>
</gene>
<accession>A0ABU0AH10</accession>
<dbReference type="RefSeq" id="WP_307475065.1">
    <property type="nucleotide sequence ID" value="NZ_JAUSUB010000009.1"/>
</dbReference>
<name>A0ABU0AH10_9BACI</name>
<proteinExistence type="predicted"/>
<sequence>MSLIKTDLVKVLKMQYLFKFKANIDVFSSLIGIQLLAVLFSFGGFYHSTHGWGMVINLQQYSANIVICFTFIWALITAITITTKPYRHYDFTFVTNRLSSSLSNILFLLTVSVLGSITAMLSSNLIKFIVYMFLDDSIVLFKQPFFDFFTGMITTSLYTFLFCSIGYLVGAFIQYHKGFSVVIPVLFMGLLIFDGMTMNSTTITGFTEFYIKESNPFYFLLKTILMSSLVLTAAISIFNHLEVER</sequence>
<evidence type="ECO:0000313" key="2">
    <source>
        <dbReference type="EMBL" id="MDQ0270550.1"/>
    </source>
</evidence>
<feature type="transmembrane region" description="Helical" evidence="1">
    <location>
        <begin position="146"/>
        <end position="173"/>
    </location>
</feature>
<organism evidence="2 3">
    <name type="scientific">Cytobacillus purgationiresistens</name>
    <dbReference type="NCBI Taxonomy" id="863449"/>
    <lineage>
        <taxon>Bacteria</taxon>
        <taxon>Bacillati</taxon>
        <taxon>Bacillota</taxon>
        <taxon>Bacilli</taxon>
        <taxon>Bacillales</taxon>
        <taxon>Bacillaceae</taxon>
        <taxon>Cytobacillus</taxon>
    </lineage>
</organism>
<keyword evidence="3" id="KW-1185">Reference proteome</keyword>
<dbReference type="EMBL" id="JAUSUB010000009">
    <property type="protein sequence ID" value="MDQ0270550.1"/>
    <property type="molecule type" value="Genomic_DNA"/>
</dbReference>
<keyword evidence="1" id="KW-0812">Transmembrane</keyword>
<feature type="transmembrane region" description="Helical" evidence="1">
    <location>
        <begin position="26"/>
        <end position="49"/>
    </location>
</feature>
<feature type="transmembrane region" description="Helical" evidence="1">
    <location>
        <begin position="179"/>
        <end position="196"/>
    </location>
</feature>